<dbReference type="GO" id="GO:0097367">
    <property type="term" value="F:carbohydrate derivative binding"/>
    <property type="evidence" value="ECO:0007669"/>
    <property type="project" value="InterPro"/>
</dbReference>
<organism evidence="6 7">
    <name type="scientific">Pelagimonas varians</name>
    <dbReference type="NCBI Taxonomy" id="696760"/>
    <lineage>
        <taxon>Bacteria</taxon>
        <taxon>Pseudomonadati</taxon>
        <taxon>Pseudomonadota</taxon>
        <taxon>Alphaproteobacteria</taxon>
        <taxon>Rhodobacterales</taxon>
        <taxon>Roseobacteraceae</taxon>
        <taxon>Pelagimonas</taxon>
    </lineage>
</organism>
<dbReference type="Pfam" id="PF01418">
    <property type="entry name" value="HTH_6"/>
    <property type="match status" value="1"/>
</dbReference>
<evidence type="ECO:0000256" key="1">
    <source>
        <dbReference type="ARBA" id="ARBA00023015"/>
    </source>
</evidence>
<proteinExistence type="predicted"/>
<evidence type="ECO:0000313" key="7">
    <source>
        <dbReference type="Proteomes" id="UP000220836"/>
    </source>
</evidence>
<dbReference type="PROSITE" id="PS51071">
    <property type="entry name" value="HTH_RPIR"/>
    <property type="match status" value="1"/>
</dbReference>
<reference evidence="6 7" key="1">
    <citation type="submission" date="2017-05" db="EMBL/GenBank/DDBJ databases">
        <authorList>
            <person name="Song R."/>
            <person name="Chenine A.L."/>
            <person name="Ruprecht R.M."/>
        </authorList>
    </citation>
    <scope>NUCLEOTIDE SEQUENCE [LARGE SCALE GENOMIC DNA]</scope>
    <source>
        <strain evidence="6 7">CECT 8663</strain>
    </source>
</reference>
<dbReference type="Proteomes" id="UP000220836">
    <property type="component" value="Unassembled WGS sequence"/>
</dbReference>
<dbReference type="Gene3D" id="3.40.50.10490">
    <property type="entry name" value="Glucose-6-phosphate isomerase like protein, domain 1"/>
    <property type="match status" value="1"/>
</dbReference>
<dbReference type="Pfam" id="PF01380">
    <property type="entry name" value="SIS"/>
    <property type="match status" value="1"/>
</dbReference>
<dbReference type="InterPro" id="IPR001347">
    <property type="entry name" value="SIS_dom"/>
</dbReference>
<evidence type="ECO:0000256" key="3">
    <source>
        <dbReference type="ARBA" id="ARBA00023163"/>
    </source>
</evidence>
<evidence type="ECO:0000259" key="5">
    <source>
        <dbReference type="PROSITE" id="PS51464"/>
    </source>
</evidence>
<dbReference type="InterPro" id="IPR000281">
    <property type="entry name" value="HTH_RpiR"/>
</dbReference>
<dbReference type="GO" id="GO:0003677">
    <property type="term" value="F:DNA binding"/>
    <property type="evidence" value="ECO:0007669"/>
    <property type="project" value="UniProtKB-KW"/>
</dbReference>
<dbReference type="CDD" id="cd05013">
    <property type="entry name" value="SIS_RpiR"/>
    <property type="match status" value="1"/>
</dbReference>
<dbReference type="GO" id="GO:0003700">
    <property type="term" value="F:DNA-binding transcription factor activity"/>
    <property type="evidence" value="ECO:0007669"/>
    <property type="project" value="InterPro"/>
</dbReference>
<gene>
    <name evidence="6" type="primary">ybbH</name>
    <name evidence="6" type="ORF">PEV8663_01851</name>
</gene>
<dbReference type="PROSITE" id="PS51464">
    <property type="entry name" value="SIS"/>
    <property type="match status" value="1"/>
</dbReference>
<sequence>MDPTLKNKTISALKDGYSSMPPRLQRVAKYVLDQPSDFGLDSIRETARKCEVSTYTLVRMAKTLGFDGFEDLRTPFRQALVASSPMDAQPEWIDALRSKGQIGEVLADAGTNAIGLVHKSLERQTLEKMERVADLLLSAPNVYLTAVRASYAMAYYFHYVGRMALPSLQLIPRHMNSAVDELNTASDGDVMIAITFSPYSRETIEACKFARARGVKVILISDSDVVSTEFTAEETLIASVISTHHFGCYAGVMAILENLLALLVRLGGDAAKTRIKSYEDLRKDNNAYWTANKKH</sequence>
<dbReference type="OrthoDB" id="9814676at2"/>
<dbReference type="AlphaFoldDB" id="A0A238KA15"/>
<dbReference type="InterPro" id="IPR047640">
    <property type="entry name" value="RpiR-like"/>
</dbReference>
<feature type="domain" description="SIS" evidence="5">
    <location>
        <begin position="132"/>
        <end position="273"/>
    </location>
</feature>
<keyword evidence="1" id="KW-0805">Transcription regulation</keyword>
<dbReference type="EMBL" id="FXYH01000005">
    <property type="protein sequence ID" value="SMX39740.1"/>
    <property type="molecule type" value="Genomic_DNA"/>
</dbReference>
<keyword evidence="7" id="KW-1185">Reference proteome</keyword>
<feature type="domain" description="HTH rpiR-type" evidence="4">
    <location>
        <begin position="7"/>
        <end position="83"/>
    </location>
</feature>
<dbReference type="Gene3D" id="1.10.10.10">
    <property type="entry name" value="Winged helix-like DNA-binding domain superfamily/Winged helix DNA-binding domain"/>
    <property type="match status" value="1"/>
</dbReference>
<dbReference type="PANTHER" id="PTHR30514:SF18">
    <property type="entry name" value="RPIR-FAMILY TRANSCRIPTIONAL REGULATOR"/>
    <property type="match status" value="1"/>
</dbReference>
<dbReference type="InterPro" id="IPR046348">
    <property type="entry name" value="SIS_dom_sf"/>
</dbReference>
<dbReference type="InterPro" id="IPR009057">
    <property type="entry name" value="Homeodomain-like_sf"/>
</dbReference>
<keyword evidence="2" id="KW-0238">DNA-binding</keyword>
<evidence type="ECO:0000256" key="2">
    <source>
        <dbReference type="ARBA" id="ARBA00023125"/>
    </source>
</evidence>
<evidence type="ECO:0000313" key="6">
    <source>
        <dbReference type="EMBL" id="SMX39740.1"/>
    </source>
</evidence>
<dbReference type="RefSeq" id="WP_097804342.1">
    <property type="nucleotide sequence ID" value="NZ_FXYH01000005.1"/>
</dbReference>
<evidence type="ECO:0000259" key="4">
    <source>
        <dbReference type="PROSITE" id="PS51071"/>
    </source>
</evidence>
<dbReference type="SUPFAM" id="SSF53697">
    <property type="entry name" value="SIS domain"/>
    <property type="match status" value="1"/>
</dbReference>
<protein>
    <submittedName>
        <fullName evidence="6">Putative HTH-type transcriptional regulator YbbH</fullName>
    </submittedName>
</protein>
<dbReference type="InterPro" id="IPR036388">
    <property type="entry name" value="WH-like_DNA-bd_sf"/>
</dbReference>
<dbReference type="InterPro" id="IPR035472">
    <property type="entry name" value="RpiR-like_SIS"/>
</dbReference>
<accession>A0A238KA15</accession>
<name>A0A238KA15_9RHOB</name>
<dbReference type="PANTHER" id="PTHR30514">
    <property type="entry name" value="GLUCOKINASE"/>
    <property type="match status" value="1"/>
</dbReference>
<dbReference type="SUPFAM" id="SSF46689">
    <property type="entry name" value="Homeodomain-like"/>
    <property type="match status" value="1"/>
</dbReference>
<keyword evidence="3" id="KW-0804">Transcription</keyword>
<dbReference type="GO" id="GO:1901135">
    <property type="term" value="P:carbohydrate derivative metabolic process"/>
    <property type="evidence" value="ECO:0007669"/>
    <property type="project" value="InterPro"/>
</dbReference>